<dbReference type="AlphaFoldDB" id="A0AAW1MVF9"/>
<evidence type="ECO:0000256" key="2">
    <source>
        <dbReference type="RuleBase" id="RU363120"/>
    </source>
</evidence>
<dbReference type="PANTHER" id="PTHR10358">
    <property type="entry name" value="ENDOSULFINE"/>
    <property type="match status" value="1"/>
</dbReference>
<protein>
    <recommendedName>
        <fullName evidence="6">Endosulphine</fullName>
    </recommendedName>
</protein>
<evidence type="ECO:0008006" key="6">
    <source>
        <dbReference type="Google" id="ProtNLM"/>
    </source>
</evidence>
<comment type="similarity">
    <text evidence="1 2">Belongs to the endosulfine family.</text>
</comment>
<evidence type="ECO:0000313" key="5">
    <source>
        <dbReference type="Proteomes" id="UP001443914"/>
    </source>
</evidence>
<dbReference type="Pfam" id="PF04667">
    <property type="entry name" value="Endosulfine"/>
    <property type="match status" value="1"/>
</dbReference>
<dbReference type="GO" id="GO:0005737">
    <property type="term" value="C:cytoplasm"/>
    <property type="evidence" value="ECO:0007669"/>
    <property type="project" value="TreeGrafter"/>
</dbReference>
<sequence length="150" mass="16708">MSGPNDNEVKEEVPVDSNLGEVHTEHQGEEAKSMEYEMPSAQQEEEMIKKKYGGLLPKKKPLISKDHEHAFFDSADWALGKQGTQKPKGPLEALRPKLQPTPHHQARSRRSAYAPTDDEDNQNAPDDHHDSAEEDGKTDTAVSNDQSSHS</sequence>
<comment type="caution">
    <text evidence="4">The sequence shown here is derived from an EMBL/GenBank/DDBJ whole genome shotgun (WGS) entry which is preliminary data.</text>
</comment>
<feature type="region of interest" description="Disordered" evidence="3">
    <location>
        <begin position="76"/>
        <end position="150"/>
    </location>
</feature>
<dbReference type="Proteomes" id="UP001443914">
    <property type="component" value="Unassembled WGS sequence"/>
</dbReference>
<keyword evidence="5" id="KW-1185">Reference proteome</keyword>
<reference evidence="4" key="1">
    <citation type="submission" date="2024-03" db="EMBL/GenBank/DDBJ databases">
        <title>WGS assembly of Saponaria officinalis var. Norfolk2.</title>
        <authorList>
            <person name="Jenkins J."/>
            <person name="Shu S."/>
            <person name="Grimwood J."/>
            <person name="Barry K."/>
            <person name="Goodstein D."/>
            <person name="Schmutz J."/>
            <person name="Leebens-Mack J."/>
            <person name="Osbourn A."/>
        </authorList>
    </citation>
    <scope>NUCLEOTIDE SEQUENCE [LARGE SCALE GENOMIC DNA]</scope>
    <source>
        <strain evidence="4">JIC</strain>
    </source>
</reference>
<accession>A0AAW1MVF9</accession>
<gene>
    <name evidence="4" type="ORF">RND81_02G218900</name>
</gene>
<feature type="region of interest" description="Disordered" evidence="3">
    <location>
        <begin position="1"/>
        <end position="44"/>
    </location>
</feature>
<dbReference type="GO" id="GO:0004864">
    <property type="term" value="F:protein phosphatase inhibitor activity"/>
    <property type="evidence" value="ECO:0007669"/>
    <property type="project" value="TreeGrafter"/>
</dbReference>
<dbReference type="PANTHER" id="PTHR10358:SF6">
    <property type="entry name" value="ENDOSULFINE, ISOFORM A"/>
    <property type="match status" value="1"/>
</dbReference>
<evidence type="ECO:0000313" key="4">
    <source>
        <dbReference type="EMBL" id="KAK9750750.1"/>
    </source>
</evidence>
<dbReference type="EMBL" id="JBDFQZ010000002">
    <property type="protein sequence ID" value="KAK9750750.1"/>
    <property type="molecule type" value="Genomic_DNA"/>
</dbReference>
<evidence type="ECO:0000256" key="1">
    <source>
        <dbReference type="ARBA" id="ARBA00010520"/>
    </source>
</evidence>
<feature type="compositionally biased region" description="Basic and acidic residues" evidence="3">
    <location>
        <begin position="22"/>
        <end position="35"/>
    </location>
</feature>
<proteinExistence type="inferred from homology"/>
<name>A0AAW1MVF9_SAPOF</name>
<feature type="compositionally biased region" description="Basic and acidic residues" evidence="3">
    <location>
        <begin position="125"/>
        <end position="138"/>
    </location>
</feature>
<feature type="compositionally biased region" description="Polar residues" evidence="3">
    <location>
        <begin position="140"/>
        <end position="150"/>
    </location>
</feature>
<organism evidence="4 5">
    <name type="scientific">Saponaria officinalis</name>
    <name type="common">Common soapwort</name>
    <name type="synonym">Lychnis saponaria</name>
    <dbReference type="NCBI Taxonomy" id="3572"/>
    <lineage>
        <taxon>Eukaryota</taxon>
        <taxon>Viridiplantae</taxon>
        <taxon>Streptophyta</taxon>
        <taxon>Embryophyta</taxon>
        <taxon>Tracheophyta</taxon>
        <taxon>Spermatophyta</taxon>
        <taxon>Magnoliopsida</taxon>
        <taxon>eudicotyledons</taxon>
        <taxon>Gunneridae</taxon>
        <taxon>Pentapetalae</taxon>
        <taxon>Caryophyllales</taxon>
        <taxon>Caryophyllaceae</taxon>
        <taxon>Caryophylleae</taxon>
        <taxon>Saponaria</taxon>
    </lineage>
</organism>
<dbReference type="InterPro" id="IPR006760">
    <property type="entry name" value="Endosulphine"/>
</dbReference>
<evidence type="ECO:0000256" key="3">
    <source>
        <dbReference type="SAM" id="MobiDB-lite"/>
    </source>
</evidence>